<dbReference type="SUPFAM" id="SSF101790">
    <property type="entry name" value="Aminomethyltransferase beta-barrel domain"/>
    <property type="match status" value="1"/>
</dbReference>
<feature type="domain" description="FAD dependent oxidoreductase central" evidence="5">
    <location>
        <begin position="374"/>
        <end position="426"/>
    </location>
</feature>
<dbReference type="Gene3D" id="2.40.30.110">
    <property type="entry name" value="Aminomethyltransferase beta-barrel domains"/>
    <property type="match status" value="1"/>
</dbReference>
<dbReference type="Gene3D" id="3.30.9.10">
    <property type="entry name" value="D-Amino Acid Oxidase, subunit A, domain 2"/>
    <property type="match status" value="1"/>
</dbReference>
<evidence type="ECO:0000259" key="3">
    <source>
        <dbReference type="Pfam" id="PF01571"/>
    </source>
</evidence>
<dbReference type="InterPro" id="IPR013977">
    <property type="entry name" value="GcvT_C"/>
</dbReference>
<evidence type="ECO:0000256" key="1">
    <source>
        <dbReference type="ARBA" id="ARBA00008609"/>
    </source>
</evidence>
<evidence type="ECO:0000259" key="4">
    <source>
        <dbReference type="Pfam" id="PF08669"/>
    </source>
</evidence>
<organism evidence="6 7">
    <name type="scientific">Cryobacterium psychrophilum</name>
    <dbReference type="NCBI Taxonomy" id="41988"/>
    <lineage>
        <taxon>Bacteria</taxon>
        <taxon>Bacillati</taxon>
        <taxon>Actinomycetota</taxon>
        <taxon>Actinomycetes</taxon>
        <taxon>Micrococcales</taxon>
        <taxon>Microbacteriaceae</taxon>
        <taxon>Cryobacterium</taxon>
    </lineage>
</organism>
<dbReference type="OrthoDB" id="2055370at2"/>
<name>A0A4Y8KQK8_9MICO</name>
<comment type="caution">
    <text evidence="6">The sequence shown here is derived from an EMBL/GenBank/DDBJ whole genome shotgun (WGS) entry which is preliminary data.</text>
</comment>
<proteinExistence type="inferred from homology"/>
<dbReference type="Pfam" id="PF08669">
    <property type="entry name" value="GCV_T_C"/>
    <property type="match status" value="1"/>
</dbReference>
<dbReference type="Pfam" id="PF01266">
    <property type="entry name" value="DAO"/>
    <property type="match status" value="1"/>
</dbReference>
<reference evidence="6 7" key="1">
    <citation type="submission" date="2019-03" db="EMBL/GenBank/DDBJ databases">
        <title>Genomics of glacier-inhabiting Cryobacterium strains.</title>
        <authorList>
            <person name="Liu Q."/>
            <person name="Xin Y.-H."/>
        </authorList>
    </citation>
    <scope>NUCLEOTIDE SEQUENCE [LARGE SCALE GENOMIC DNA]</scope>
    <source>
        <strain evidence="6 7">CGMCC 1.4292</strain>
    </source>
</reference>
<gene>
    <name evidence="6" type="ORF">E3T53_02870</name>
</gene>
<feature type="domain" description="GCVT N-terminal" evidence="3">
    <location>
        <begin position="428"/>
        <end position="712"/>
    </location>
</feature>
<dbReference type="Pfam" id="PF01571">
    <property type="entry name" value="GCV_T"/>
    <property type="match status" value="1"/>
</dbReference>
<dbReference type="InterPro" id="IPR028896">
    <property type="entry name" value="GcvT/YgfZ/DmdA"/>
</dbReference>
<comment type="similarity">
    <text evidence="1">Belongs to the GcvT family.</text>
</comment>
<dbReference type="InterPro" id="IPR006076">
    <property type="entry name" value="FAD-dep_OxRdtase"/>
</dbReference>
<dbReference type="PANTHER" id="PTHR43757">
    <property type="entry name" value="AMINOMETHYLTRANSFERASE"/>
    <property type="match status" value="1"/>
</dbReference>
<dbReference type="RefSeq" id="WP_134172394.1">
    <property type="nucleotide sequence ID" value="NZ_SODI01000001.1"/>
</dbReference>
<dbReference type="SUPFAM" id="SSF54373">
    <property type="entry name" value="FAD-linked reductases, C-terminal domain"/>
    <property type="match status" value="1"/>
</dbReference>
<dbReference type="InterPro" id="IPR029043">
    <property type="entry name" value="GcvT/YgfZ_C"/>
</dbReference>
<dbReference type="SUPFAM" id="SSF103025">
    <property type="entry name" value="Folate-binding domain"/>
    <property type="match status" value="1"/>
</dbReference>
<evidence type="ECO:0000313" key="7">
    <source>
        <dbReference type="Proteomes" id="UP000298218"/>
    </source>
</evidence>
<dbReference type="Gene3D" id="3.30.1360.120">
    <property type="entry name" value="Probable tRNA modification gtpase trme, domain 1"/>
    <property type="match status" value="1"/>
</dbReference>
<dbReference type="Proteomes" id="UP000298218">
    <property type="component" value="Unassembled WGS sequence"/>
</dbReference>
<accession>A0A4Y8KQK8</accession>
<dbReference type="PANTHER" id="PTHR43757:SF2">
    <property type="entry name" value="AMINOMETHYLTRANSFERASE, MITOCHONDRIAL"/>
    <property type="match status" value="1"/>
</dbReference>
<feature type="domain" description="Aminomethyltransferase C-terminal" evidence="4">
    <location>
        <begin position="729"/>
        <end position="808"/>
    </location>
</feature>
<dbReference type="EMBL" id="SOHQ01000008">
    <property type="protein sequence ID" value="TFD81421.1"/>
    <property type="molecule type" value="Genomic_DNA"/>
</dbReference>
<evidence type="ECO:0000259" key="2">
    <source>
        <dbReference type="Pfam" id="PF01266"/>
    </source>
</evidence>
<sequence>MIQPTVVIIGGGVVGASLADEITAKGWTNVTVVDAGRLPDAGGSSSHAPGVVFQTNGSQVMTELAKYTVDKLSSLSWRDEPCFLSVGGLEIATTPERAEELKRRFGYSQSWGVAGARLLDPAETVATWDLLDPEHIYGGLYVPSDGIAKSVRAIAAQLDRAVSRGARILDGHEVIGITTTGGKVTGVDTDLGHLDADIVVCCAGIWGPKIAAMVGQALALTPLAHQLAWTAPIPALAGHRAEATRPVLRHQDADLYYRENGNGIGIGSYRHRPMPTRVEDFGRWGAEIMPSVQPFTPEDFEFAVAESARILPATAGARLSEAINGVFSFTVDNMPLLGPHASVDGFWFAEAVWVTHSAGVGRAMAEWIVDGYSSTFDLHACDVNRFEKYQLGPQFVEATNLQNFVEVYDIMHPLQPREHSRPLRTSPFYPRQQELGGMFLEAGGWERPHWYSANDALVTSDRNTGWNIPQPDEWASQYWSPTIAAEAAITRTDVALYDMTALKRLEVSGHGATDFLQGIVTGNVGRSVGSVTYCLMLGENGTIRSDVTVARLGEELYQVGANGVIDLNWLRRQLPEGSAVQVRDTTAGTCCIGIWGPRARAVVQSLTDEDFSHEGFGYFKAKTAYLGLIEVTAMRLSYVGELGWELYCTADVGLALWDTLMAAGQEHGIIAAGRGAFNSLRLEKGYRSFGSDMNNDHTPAEAGVEFAVRMAKPHFLGREALSTSTPPSKKLSLLIIDEPNGIVLGSEPVYAHGEAVGYVTSAAYAYTLGTPLAYAWLPIELCEPGTSVQIGYFNRLIPATVRAEPAFDPKGERIRC</sequence>
<keyword evidence="7" id="KW-1185">Reference proteome</keyword>
<evidence type="ECO:0000259" key="5">
    <source>
        <dbReference type="Pfam" id="PF16350"/>
    </source>
</evidence>
<dbReference type="InterPro" id="IPR027266">
    <property type="entry name" value="TrmE/GcvT-like"/>
</dbReference>
<dbReference type="AlphaFoldDB" id="A0A4Y8KQK8"/>
<protein>
    <submittedName>
        <fullName evidence="6">FAD-dependent oxidoreductase</fullName>
    </submittedName>
</protein>
<dbReference type="InterPro" id="IPR032503">
    <property type="entry name" value="FAO_M"/>
</dbReference>
<feature type="domain" description="FAD dependent oxidoreductase" evidence="2">
    <location>
        <begin position="6"/>
        <end position="367"/>
    </location>
</feature>
<dbReference type="InterPro" id="IPR006222">
    <property type="entry name" value="GCVT_N"/>
</dbReference>
<dbReference type="Gene3D" id="3.50.50.60">
    <property type="entry name" value="FAD/NAD(P)-binding domain"/>
    <property type="match status" value="1"/>
</dbReference>
<evidence type="ECO:0000313" key="6">
    <source>
        <dbReference type="EMBL" id="TFD81421.1"/>
    </source>
</evidence>
<dbReference type="InterPro" id="IPR036188">
    <property type="entry name" value="FAD/NAD-bd_sf"/>
</dbReference>
<dbReference type="Gene3D" id="3.30.70.1400">
    <property type="entry name" value="Aminomethyltransferase beta-barrel domains"/>
    <property type="match status" value="1"/>
</dbReference>
<dbReference type="Pfam" id="PF16350">
    <property type="entry name" value="FAO_M"/>
    <property type="match status" value="1"/>
</dbReference>
<dbReference type="SUPFAM" id="SSF51905">
    <property type="entry name" value="FAD/NAD(P)-binding domain"/>
    <property type="match status" value="1"/>
</dbReference>